<evidence type="ECO:0000256" key="12">
    <source>
        <dbReference type="SAM" id="MobiDB-lite"/>
    </source>
</evidence>
<feature type="domain" description="NIT" evidence="16">
    <location>
        <begin position="136"/>
        <end position="400"/>
    </location>
</feature>
<comment type="subcellular location">
    <subcellularLocation>
        <location evidence="2">Membrane</location>
    </subcellularLocation>
</comment>
<feature type="compositionally biased region" description="Low complexity" evidence="12">
    <location>
        <begin position="1028"/>
        <end position="1082"/>
    </location>
</feature>
<dbReference type="PROSITE" id="PS50906">
    <property type="entry name" value="NIT"/>
    <property type="match status" value="1"/>
</dbReference>
<keyword evidence="11" id="KW-0902">Two-component regulatory system</keyword>
<dbReference type="EMBL" id="CP108188">
    <property type="protein sequence ID" value="WTR69983.1"/>
    <property type="molecule type" value="Genomic_DNA"/>
</dbReference>
<evidence type="ECO:0000313" key="18">
    <source>
        <dbReference type="Proteomes" id="UP001622594"/>
    </source>
</evidence>
<accession>A0ABZ1LC88</accession>
<keyword evidence="8" id="KW-0418">Kinase</keyword>
<dbReference type="InterPro" id="IPR003660">
    <property type="entry name" value="HAMP_dom"/>
</dbReference>
<feature type="compositionally biased region" description="Low complexity" evidence="12">
    <location>
        <begin position="58"/>
        <end position="69"/>
    </location>
</feature>
<feature type="transmembrane region" description="Helical" evidence="13">
    <location>
        <begin position="408"/>
        <end position="430"/>
    </location>
</feature>
<dbReference type="SMART" id="SM00387">
    <property type="entry name" value="HATPase_c"/>
    <property type="match status" value="1"/>
</dbReference>
<feature type="region of interest" description="Disordered" evidence="12">
    <location>
        <begin position="149"/>
        <end position="170"/>
    </location>
</feature>
<dbReference type="InterPro" id="IPR005467">
    <property type="entry name" value="His_kinase_dom"/>
</dbReference>
<evidence type="ECO:0000256" key="4">
    <source>
        <dbReference type="ARBA" id="ARBA00022553"/>
    </source>
</evidence>
<keyword evidence="10 13" id="KW-1133">Transmembrane helix</keyword>
<dbReference type="RefSeq" id="WP_406334404.1">
    <property type="nucleotide sequence ID" value="NZ_CP108188.1"/>
</dbReference>
<dbReference type="PANTHER" id="PTHR44936">
    <property type="entry name" value="SENSOR PROTEIN CREC"/>
    <property type="match status" value="1"/>
</dbReference>
<evidence type="ECO:0000256" key="10">
    <source>
        <dbReference type="ARBA" id="ARBA00022989"/>
    </source>
</evidence>
<keyword evidence="4" id="KW-0597">Phosphoprotein</keyword>
<feature type="compositionally biased region" description="Low complexity" evidence="12">
    <location>
        <begin position="871"/>
        <end position="890"/>
    </location>
</feature>
<dbReference type="Gene3D" id="3.30.565.10">
    <property type="entry name" value="Histidine kinase-like ATPase, C-terminal domain"/>
    <property type="match status" value="1"/>
</dbReference>
<evidence type="ECO:0000259" key="14">
    <source>
        <dbReference type="PROSITE" id="PS50109"/>
    </source>
</evidence>
<feature type="region of interest" description="Disordered" evidence="12">
    <location>
        <begin position="725"/>
        <end position="1269"/>
    </location>
</feature>
<feature type="domain" description="HAMP" evidence="15">
    <location>
        <begin position="431"/>
        <end position="501"/>
    </location>
</feature>
<evidence type="ECO:0000256" key="1">
    <source>
        <dbReference type="ARBA" id="ARBA00000085"/>
    </source>
</evidence>
<evidence type="ECO:0000256" key="11">
    <source>
        <dbReference type="ARBA" id="ARBA00023012"/>
    </source>
</evidence>
<evidence type="ECO:0000256" key="2">
    <source>
        <dbReference type="ARBA" id="ARBA00004370"/>
    </source>
</evidence>
<feature type="region of interest" description="Disordered" evidence="12">
    <location>
        <begin position="1"/>
        <end position="80"/>
    </location>
</feature>
<feature type="compositionally biased region" description="Low complexity" evidence="12">
    <location>
        <begin position="967"/>
        <end position="980"/>
    </location>
</feature>
<dbReference type="InterPro" id="IPR050980">
    <property type="entry name" value="2C_sensor_his_kinase"/>
</dbReference>
<reference evidence="17 18" key="1">
    <citation type="submission" date="2022-10" db="EMBL/GenBank/DDBJ databases">
        <title>The complete genomes of actinobacterial strains from the NBC collection.</title>
        <authorList>
            <person name="Joergensen T.S."/>
            <person name="Alvarez Arevalo M."/>
            <person name="Sterndorff E.B."/>
            <person name="Faurdal D."/>
            <person name="Vuksanovic O."/>
            <person name="Mourched A.-S."/>
            <person name="Charusanti P."/>
            <person name="Shaw S."/>
            <person name="Blin K."/>
            <person name="Weber T."/>
        </authorList>
    </citation>
    <scope>NUCLEOTIDE SEQUENCE [LARGE SCALE GENOMIC DNA]</scope>
    <source>
        <strain evidence="17 18">NBC_00123</strain>
    </source>
</reference>
<keyword evidence="18" id="KW-1185">Reference proteome</keyword>
<dbReference type="CDD" id="cd06225">
    <property type="entry name" value="HAMP"/>
    <property type="match status" value="1"/>
</dbReference>
<evidence type="ECO:0000259" key="16">
    <source>
        <dbReference type="PROSITE" id="PS50906"/>
    </source>
</evidence>
<evidence type="ECO:0000256" key="5">
    <source>
        <dbReference type="ARBA" id="ARBA00022679"/>
    </source>
</evidence>
<dbReference type="PROSITE" id="PS50109">
    <property type="entry name" value="HIS_KIN"/>
    <property type="match status" value="1"/>
</dbReference>
<keyword evidence="6 13" id="KW-0812">Transmembrane</keyword>
<evidence type="ECO:0000259" key="15">
    <source>
        <dbReference type="PROSITE" id="PS50885"/>
    </source>
</evidence>
<keyword evidence="5" id="KW-0808">Transferase</keyword>
<feature type="compositionally biased region" description="Low complexity" evidence="12">
    <location>
        <begin position="1136"/>
        <end position="1153"/>
    </location>
</feature>
<dbReference type="InterPro" id="IPR003594">
    <property type="entry name" value="HATPase_dom"/>
</dbReference>
<evidence type="ECO:0000256" key="9">
    <source>
        <dbReference type="ARBA" id="ARBA00022840"/>
    </source>
</evidence>
<keyword evidence="7" id="KW-0547">Nucleotide-binding</keyword>
<feature type="domain" description="Histidine kinase" evidence="14">
    <location>
        <begin position="618"/>
        <end position="724"/>
    </location>
</feature>
<dbReference type="SMART" id="SM00304">
    <property type="entry name" value="HAMP"/>
    <property type="match status" value="1"/>
</dbReference>
<evidence type="ECO:0000256" key="13">
    <source>
        <dbReference type="SAM" id="Phobius"/>
    </source>
</evidence>
<dbReference type="Proteomes" id="UP001622594">
    <property type="component" value="Chromosome"/>
</dbReference>
<feature type="compositionally biased region" description="Polar residues" evidence="12">
    <location>
        <begin position="1247"/>
        <end position="1258"/>
    </location>
</feature>
<proteinExistence type="predicted"/>
<dbReference type="PANTHER" id="PTHR44936:SF9">
    <property type="entry name" value="SENSOR PROTEIN CREC"/>
    <property type="match status" value="1"/>
</dbReference>
<protein>
    <recommendedName>
        <fullName evidence="3">histidine kinase</fullName>
        <ecNumber evidence="3">2.7.13.3</ecNumber>
    </recommendedName>
</protein>
<evidence type="ECO:0000256" key="6">
    <source>
        <dbReference type="ARBA" id="ARBA00022692"/>
    </source>
</evidence>
<keyword evidence="9" id="KW-0067">ATP-binding</keyword>
<keyword evidence="13" id="KW-0472">Membrane</keyword>
<dbReference type="PROSITE" id="PS50885">
    <property type="entry name" value="HAMP"/>
    <property type="match status" value="1"/>
</dbReference>
<evidence type="ECO:0000313" key="17">
    <source>
        <dbReference type="EMBL" id="WTR69983.1"/>
    </source>
</evidence>
<dbReference type="InterPro" id="IPR036890">
    <property type="entry name" value="HATPase_C_sf"/>
</dbReference>
<comment type="catalytic activity">
    <reaction evidence="1">
        <text>ATP + protein L-histidine = ADP + protein N-phospho-L-histidine.</text>
        <dbReference type="EC" id="2.7.13.3"/>
    </reaction>
</comment>
<feature type="compositionally biased region" description="Gly residues" evidence="12">
    <location>
        <begin position="749"/>
        <end position="793"/>
    </location>
</feature>
<dbReference type="InterPro" id="IPR013587">
    <property type="entry name" value="Nitrate/nitrite_sensing"/>
</dbReference>
<organism evidence="17 18">
    <name type="scientific">Streptomyces zaomyceticus</name>
    <dbReference type="NCBI Taxonomy" id="68286"/>
    <lineage>
        <taxon>Bacteria</taxon>
        <taxon>Bacillati</taxon>
        <taxon>Actinomycetota</taxon>
        <taxon>Actinomycetes</taxon>
        <taxon>Kitasatosporales</taxon>
        <taxon>Streptomycetaceae</taxon>
        <taxon>Streptomyces</taxon>
    </lineage>
</organism>
<dbReference type="EC" id="2.7.13.3" evidence="3"/>
<dbReference type="InterPro" id="IPR010910">
    <property type="entry name" value="Nitrate/nitrite_sensing_bac"/>
</dbReference>
<dbReference type="Pfam" id="PF08376">
    <property type="entry name" value="NIT"/>
    <property type="match status" value="1"/>
</dbReference>
<name>A0ABZ1LC88_9ACTN</name>
<dbReference type="Pfam" id="PF02518">
    <property type="entry name" value="HATPase_c"/>
    <property type="match status" value="1"/>
</dbReference>
<feature type="compositionally biased region" description="Polar residues" evidence="12">
    <location>
        <begin position="815"/>
        <end position="845"/>
    </location>
</feature>
<evidence type="ECO:0000256" key="7">
    <source>
        <dbReference type="ARBA" id="ARBA00022741"/>
    </source>
</evidence>
<dbReference type="Pfam" id="PF00672">
    <property type="entry name" value="HAMP"/>
    <property type="match status" value="1"/>
</dbReference>
<gene>
    <name evidence="17" type="ORF">OG814_12240</name>
</gene>
<dbReference type="Gene3D" id="6.10.340.10">
    <property type="match status" value="1"/>
</dbReference>
<sequence>MQGRFKRDGSGSPQPRQGRADAPAEQEPRAGTDRGPSASHTPNQGQGPTGSGGDGSRRTSAAAASAEPSDAPPKARAENEVGPRIALRNWRISTRLVALLTLPVVAATTLGGIRISESLQDMEQLDHMQLLTKLTREATDLAQALQSERDLSAGPLANGRPVSDYQVANPRRKTDREYKAFLEATEAIPATEGDEALRSIRQNVSQIASQVIQLNTIRGNAYEKGVSNSVTVEAYSRLIRSLLSLSQDMAQATSNPEMIKRTRALAAFSSAKEYASIQQAIIAAALPASDKTSGRVQQGDRLYGEAALNSEGVELKSFQAIYESTGGDATDRTASLNNGNPSITAAEKYAERVLNSDDAMPTGPKRGHLNFTDEYGTKIAAMNRIERGLLGDMETMARELRQESQREAIINGALILLVLGVSLIGAFVVARSMIRSLRRLQDTATKVAQERLPELVKQLSESDPQDVDTSVESVGVHSRDEIGQVAAAFDDVHREAVRLAAEQALLRGNVNAMFTNLSRRSQGLIQRQLSLISELESREADPDQLSSLFKLDHLATRMRRNGENLLVLAGEEPGRRWTRPVPLVDVLRAAASEVEQYERIELAAVPATEVAGRVVNDLVHLLAELLENATSFSSPQTKVRVTGHALPDGRVLVEIHDTGIGLSPEDLAAINERLASPPTVDVSVSRRMGLFVVGRLSLRHGIRIQLRPSDSGGTTALVMLPVDVAQGGKKPPMPKPGAGGQGAMPQGGSAPGGRLPGGPGAAGGPGGRPGQGGAPSGGLLGGGAPRGQVGTGGPRAALPARDGGPQGAPQGAPQSRTPQPQNAQLDRTGQLPQAPQTPGAPQSNDPLRPGGGLIGGAASAIPSRTDVWGSQGAQQAGPGTPQQGQAPAAGQTGGYELPGGNPQAQRPQAASWGNDQAQQPVRRPQQEMSPLDAPRGHEDPESTGRFPAQAAPQGPGSTGQFPRPDFGAPQQPQAYQGGSQDPASTAQFPRPDFGAPQGPGSTGQFPRPDLGAPQGPGSTGQFPRPDFGAPQQPQGRAPQHAPQPQAPAPQGYQGGQQQYGQQPFVPQAQQQAQAPQQQAPRQRTGGDFGAQRPGGEPDRQQPQLQQPRRPEALPPAGTGDGRTPLYDNLETNWFHQEQAQEQAQQQAPAAQPSAPAPRPAGDPADGRQNGGAAWRTSPNDELVRQAERVRKPAAGGVTTSGLPRRVPKANLVPGTAQEQAHTAGPQVSRAPDDVRGRLTNLRRGIQQGRQAGNSTTGSIHLGPNHQQER</sequence>
<feature type="compositionally biased region" description="Basic and acidic residues" evidence="12">
    <location>
        <begin position="1181"/>
        <end position="1190"/>
    </location>
</feature>
<feature type="compositionally biased region" description="Polar residues" evidence="12">
    <location>
        <begin position="902"/>
        <end position="919"/>
    </location>
</feature>
<dbReference type="SUPFAM" id="SSF55874">
    <property type="entry name" value="ATPase domain of HSP90 chaperone/DNA topoisomerase II/histidine kinase"/>
    <property type="match status" value="1"/>
</dbReference>
<evidence type="ECO:0000256" key="3">
    <source>
        <dbReference type="ARBA" id="ARBA00012438"/>
    </source>
</evidence>
<evidence type="ECO:0000256" key="8">
    <source>
        <dbReference type="ARBA" id="ARBA00022777"/>
    </source>
</evidence>